<dbReference type="AlphaFoldDB" id="A0A816QUA0"/>
<sequence length="28" mass="3222">ETLDISSLTADELKELTFILDNHLKNTF</sequence>
<accession>A0A816QUA0</accession>
<organism evidence="1 2">
    <name type="scientific">Rotaria magnacalcarata</name>
    <dbReference type="NCBI Taxonomy" id="392030"/>
    <lineage>
        <taxon>Eukaryota</taxon>
        <taxon>Metazoa</taxon>
        <taxon>Spiralia</taxon>
        <taxon>Gnathifera</taxon>
        <taxon>Rotifera</taxon>
        <taxon>Eurotatoria</taxon>
        <taxon>Bdelloidea</taxon>
        <taxon>Philodinida</taxon>
        <taxon>Philodinidae</taxon>
        <taxon>Rotaria</taxon>
    </lineage>
</organism>
<evidence type="ECO:0000313" key="2">
    <source>
        <dbReference type="Proteomes" id="UP000663887"/>
    </source>
</evidence>
<comment type="caution">
    <text evidence="1">The sequence shown here is derived from an EMBL/GenBank/DDBJ whole genome shotgun (WGS) entry which is preliminary data.</text>
</comment>
<name>A0A816QUA0_9BILA</name>
<dbReference type="EMBL" id="CAJNRG010004127">
    <property type="protein sequence ID" value="CAF2063470.1"/>
    <property type="molecule type" value="Genomic_DNA"/>
</dbReference>
<dbReference type="Proteomes" id="UP000663887">
    <property type="component" value="Unassembled WGS sequence"/>
</dbReference>
<reference evidence="1" key="1">
    <citation type="submission" date="2021-02" db="EMBL/GenBank/DDBJ databases">
        <authorList>
            <person name="Nowell W R."/>
        </authorList>
    </citation>
    <scope>NUCLEOTIDE SEQUENCE</scope>
</reference>
<evidence type="ECO:0000313" key="1">
    <source>
        <dbReference type="EMBL" id="CAF2063470.1"/>
    </source>
</evidence>
<protein>
    <submittedName>
        <fullName evidence="1">Uncharacterized protein</fullName>
    </submittedName>
</protein>
<proteinExistence type="predicted"/>
<gene>
    <name evidence="1" type="ORF">XDN619_LOCUS11011</name>
</gene>
<feature type="non-terminal residue" evidence="1">
    <location>
        <position position="1"/>
    </location>
</feature>